<feature type="compositionally biased region" description="Low complexity" evidence="1">
    <location>
        <begin position="58"/>
        <end position="77"/>
    </location>
</feature>
<reference evidence="4 5" key="1">
    <citation type="submission" date="2010-12" db="EMBL/GenBank/DDBJ databases">
        <title>Whole genome sequence of Anaerolinea thermophila UNI-1.</title>
        <authorList>
            <person name="Narita-Yamada S."/>
            <person name="Kishi E."/>
            <person name="Watanabe Y."/>
            <person name="Takasaki K."/>
            <person name="Ankai A."/>
            <person name="Oguchi A."/>
            <person name="Fukui S."/>
            <person name="Takahashi M."/>
            <person name="Yashiro I."/>
            <person name="Hosoyama A."/>
            <person name="Sekiguchi Y."/>
            <person name="Hanada S."/>
            <person name="Fujita N."/>
        </authorList>
    </citation>
    <scope>NUCLEOTIDE SEQUENCE [LARGE SCALE GENOMIC DNA]</scope>
    <source>
        <strain evidence="5">DSM 14523 / JCM 11388 / NBRC 100420 / UNI-1</strain>
    </source>
</reference>
<keyword evidence="2" id="KW-0812">Transmembrane</keyword>
<dbReference type="SUPFAM" id="SSF50199">
    <property type="entry name" value="Staphylococcal nuclease"/>
    <property type="match status" value="1"/>
</dbReference>
<dbReference type="AlphaFoldDB" id="E8MZX4"/>
<accession>E8MZX4</accession>
<feature type="domain" description="TNase-like" evidence="3">
    <location>
        <begin position="84"/>
        <end position="205"/>
    </location>
</feature>
<evidence type="ECO:0000313" key="5">
    <source>
        <dbReference type="Proteomes" id="UP000008922"/>
    </source>
</evidence>
<organism evidence="4 5">
    <name type="scientific">Anaerolinea thermophila (strain DSM 14523 / JCM 11388 / NBRC 100420 / UNI-1)</name>
    <dbReference type="NCBI Taxonomy" id="926569"/>
    <lineage>
        <taxon>Bacteria</taxon>
        <taxon>Bacillati</taxon>
        <taxon>Chloroflexota</taxon>
        <taxon>Anaerolineae</taxon>
        <taxon>Anaerolineales</taxon>
        <taxon>Anaerolineaceae</taxon>
        <taxon>Anaerolinea</taxon>
    </lineage>
</organism>
<feature type="region of interest" description="Disordered" evidence="1">
    <location>
        <begin position="52"/>
        <end position="79"/>
    </location>
</feature>
<dbReference type="RefSeq" id="WP_013558706.1">
    <property type="nucleotide sequence ID" value="NC_014960.1"/>
</dbReference>
<feature type="transmembrane region" description="Helical" evidence="2">
    <location>
        <begin position="12"/>
        <end position="33"/>
    </location>
</feature>
<sequence length="269" mass="28906">MKSKPFTFAQIAVLVMLALLTLGGLGWMLHLLLTPPPAEVRLSMTLQPAQMLTPTLPPASSTAESSPSPTPTPSQASCLPANAASLSARVRHVLDGITLEVEINGETRQVRYLGVELPQQSELADALNRQWTENQTVQLIADPAVPPQSEPALYYVLAGGVFVNQALIREGAALPALYPPGIACIEAFLQEEAQARAEQKGVWKDLLAHLPTPAVSIGLTPPACDCNRRYTCADFATRREAQACFDACGDYRNTTLDPDHNGLACEELP</sequence>
<evidence type="ECO:0000256" key="2">
    <source>
        <dbReference type="SAM" id="Phobius"/>
    </source>
</evidence>
<dbReference type="STRING" id="926569.ANT_02750"/>
<dbReference type="InterPro" id="IPR035437">
    <property type="entry name" value="SNase_OB-fold_sf"/>
</dbReference>
<protein>
    <recommendedName>
        <fullName evidence="3">TNase-like domain-containing protein</fullName>
    </recommendedName>
</protein>
<dbReference type="InParanoid" id="E8MZX4"/>
<dbReference type="Proteomes" id="UP000008922">
    <property type="component" value="Chromosome"/>
</dbReference>
<dbReference type="eggNOG" id="COG1525">
    <property type="taxonomic scope" value="Bacteria"/>
</dbReference>
<dbReference type="SMART" id="SM00318">
    <property type="entry name" value="SNc"/>
    <property type="match status" value="1"/>
</dbReference>
<proteinExistence type="predicted"/>
<dbReference type="HOGENOM" id="CLU_1033057_0_0_0"/>
<evidence type="ECO:0000256" key="1">
    <source>
        <dbReference type="SAM" id="MobiDB-lite"/>
    </source>
</evidence>
<dbReference type="Pfam" id="PF00565">
    <property type="entry name" value="SNase"/>
    <property type="match status" value="1"/>
</dbReference>
<dbReference type="KEGG" id="atm:ANT_02750"/>
<dbReference type="OrthoDB" id="4376109at2"/>
<dbReference type="Gene3D" id="2.40.50.90">
    <property type="match status" value="1"/>
</dbReference>
<dbReference type="EMBL" id="AP012029">
    <property type="protein sequence ID" value="BAJ62309.1"/>
    <property type="molecule type" value="Genomic_DNA"/>
</dbReference>
<gene>
    <name evidence="4" type="ordered locus">ANT_02750</name>
</gene>
<name>E8MZX4_ANATU</name>
<dbReference type="InterPro" id="IPR016071">
    <property type="entry name" value="Staphylococal_nuclease_OB-fold"/>
</dbReference>
<keyword evidence="2" id="KW-1133">Transmembrane helix</keyword>
<evidence type="ECO:0000259" key="3">
    <source>
        <dbReference type="SMART" id="SM00318"/>
    </source>
</evidence>
<keyword evidence="5" id="KW-1185">Reference proteome</keyword>
<keyword evidence="2" id="KW-0472">Membrane</keyword>
<evidence type="ECO:0000313" key="4">
    <source>
        <dbReference type="EMBL" id="BAJ62309.1"/>
    </source>
</evidence>